<dbReference type="InterPro" id="IPR006566">
    <property type="entry name" value="FBD"/>
</dbReference>
<evidence type="ECO:0000313" key="3">
    <source>
        <dbReference type="Proteomes" id="UP001206925"/>
    </source>
</evidence>
<dbReference type="EMBL" id="JAMZMK010003865">
    <property type="protein sequence ID" value="KAI7754361.1"/>
    <property type="molecule type" value="Genomic_DNA"/>
</dbReference>
<dbReference type="SMART" id="SM00579">
    <property type="entry name" value="FBD"/>
    <property type="match status" value="1"/>
</dbReference>
<reference evidence="2" key="1">
    <citation type="submission" date="2022-06" db="EMBL/GenBank/DDBJ databases">
        <title>Uncovering the hologenomic basis of an extraordinary plant invasion.</title>
        <authorList>
            <person name="Bieker V.C."/>
            <person name="Martin M.D."/>
            <person name="Gilbert T."/>
            <person name="Hodgins K."/>
            <person name="Battlay P."/>
            <person name="Petersen B."/>
            <person name="Wilson J."/>
        </authorList>
    </citation>
    <scope>NUCLEOTIDE SEQUENCE</scope>
    <source>
        <strain evidence="2">AA19_3_7</strain>
        <tissue evidence="2">Leaf</tissue>
    </source>
</reference>
<gene>
    <name evidence="2" type="ORF">M8C21_006049</name>
</gene>
<organism evidence="2 3">
    <name type="scientific">Ambrosia artemisiifolia</name>
    <name type="common">Common ragweed</name>
    <dbReference type="NCBI Taxonomy" id="4212"/>
    <lineage>
        <taxon>Eukaryota</taxon>
        <taxon>Viridiplantae</taxon>
        <taxon>Streptophyta</taxon>
        <taxon>Embryophyta</taxon>
        <taxon>Tracheophyta</taxon>
        <taxon>Spermatophyta</taxon>
        <taxon>Magnoliopsida</taxon>
        <taxon>eudicotyledons</taxon>
        <taxon>Gunneridae</taxon>
        <taxon>Pentapetalae</taxon>
        <taxon>asterids</taxon>
        <taxon>campanulids</taxon>
        <taxon>Asterales</taxon>
        <taxon>Asteraceae</taxon>
        <taxon>Asteroideae</taxon>
        <taxon>Heliantheae alliance</taxon>
        <taxon>Heliantheae</taxon>
        <taxon>Ambrosia</taxon>
    </lineage>
</organism>
<comment type="caution">
    <text evidence="2">The sequence shown here is derived from an EMBL/GenBank/DDBJ whole genome shotgun (WGS) entry which is preliminary data.</text>
</comment>
<sequence>MTEVDADTKFSTAFPSLKALKLTRIDLGNGVMLSCALEMIRHFPNLQTLEITAIQQVAEQIPISIPEVEYNMMGLRSVVFRDFRGSENEVYLLKYFLVCSSSLNTIVIHSNWCLPLSEQFMLAKKLLKLHRASPVAEIHFD</sequence>
<protein>
    <recommendedName>
        <fullName evidence="1">FBD domain-containing protein</fullName>
    </recommendedName>
</protein>
<evidence type="ECO:0000313" key="2">
    <source>
        <dbReference type="EMBL" id="KAI7754361.1"/>
    </source>
</evidence>
<keyword evidence="3" id="KW-1185">Reference proteome</keyword>
<accession>A0AAD5GW25</accession>
<dbReference type="SUPFAM" id="SSF52047">
    <property type="entry name" value="RNI-like"/>
    <property type="match status" value="1"/>
</dbReference>
<proteinExistence type="predicted"/>
<name>A0AAD5GW25_AMBAR</name>
<dbReference type="Proteomes" id="UP001206925">
    <property type="component" value="Unassembled WGS sequence"/>
</dbReference>
<feature type="domain" description="FBD" evidence="1">
    <location>
        <begin position="69"/>
        <end position="141"/>
    </location>
</feature>
<dbReference type="AlphaFoldDB" id="A0AAD5GW25"/>
<evidence type="ECO:0000259" key="1">
    <source>
        <dbReference type="SMART" id="SM00579"/>
    </source>
</evidence>